<evidence type="ECO:0000313" key="4">
    <source>
        <dbReference type="Proteomes" id="UP000070133"/>
    </source>
</evidence>
<keyword evidence="4" id="KW-1185">Reference proteome</keyword>
<feature type="region of interest" description="Disordered" evidence="1">
    <location>
        <begin position="297"/>
        <end position="319"/>
    </location>
</feature>
<dbReference type="OrthoDB" id="10397204at2759"/>
<gene>
    <name evidence="3" type="ORF">AC578_216</name>
</gene>
<comment type="caution">
    <text evidence="3">The sequence shown here is derived from an EMBL/GenBank/DDBJ whole genome shotgun (WGS) entry which is preliminary data.</text>
</comment>
<dbReference type="EMBL" id="LFZN01000043">
    <property type="protein sequence ID" value="KXT02373.1"/>
    <property type="molecule type" value="Genomic_DNA"/>
</dbReference>
<protein>
    <submittedName>
        <fullName evidence="3">Uncharacterized protein</fullName>
    </submittedName>
</protein>
<dbReference type="AlphaFoldDB" id="A0A139HIZ6"/>
<dbReference type="Proteomes" id="UP000070133">
    <property type="component" value="Unassembled WGS sequence"/>
</dbReference>
<proteinExistence type="predicted"/>
<accession>A0A139HIZ6</accession>
<keyword evidence="2" id="KW-1133">Transmembrane helix</keyword>
<evidence type="ECO:0000256" key="1">
    <source>
        <dbReference type="SAM" id="MobiDB-lite"/>
    </source>
</evidence>
<evidence type="ECO:0000313" key="3">
    <source>
        <dbReference type="EMBL" id="KXT02373.1"/>
    </source>
</evidence>
<keyword evidence="2" id="KW-0812">Transmembrane</keyword>
<feature type="compositionally biased region" description="Polar residues" evidence="1">
    <location>
        <begin position="307"/>
        <end position="316"/>
    </location>
</feature>
<name>A0A139HIZ6_9PEZI</name>
<evidence type="ECO:0000256" key="2">
    <source>
        <dbReference type="SAM" id="Phobius"/>
    </source>
</evidence>
<organism evidence="3 4">
    <name type="scientific">Pseudocercospora eumusae</name>
    <dbReference type="NCBI Taxonomy" id="321146"/>
    <lineage>
        <taxon>Eukaryota</taxon>
        <taxon>Fungi</taxon>
        <taxon>Dikarya</taxon>
        <taxon>Ascomycota</taxon>
        <taxon>Pezizomycotina</taxon>
        <taxon>Dothideomycetes</taxon>
        <taxon>Dothideomycetidae</taxon>
        <taxon>Mycosphaerellales</taxon>
        <taxon>Mycosphaerellaceae</taxon>
        <taxon>Pseudocercospora</taxon>
    </lineage>
</organism>
<keyword evidence="2" id="KW-0472">Membrane</keyword>
<feature type="transmembrane region" description="Helical" evidence="2">
    <location>
        <begin position="12"/>
        <end position="45"/>
    </location>
</feature>
<reference evidence="3 4" key="1">
    <citation type="submission" date="2015-07" db="EMBL/GenBank/DDBJ databases">
        <title>Comparative genomics of the Sigatoka disease complex on banana suggests a link between parallel evolutionary changes in Pseudocercospora fijiensis and Pseudocercospora eumusae and increased virulence on the banana host.</title>
        <authorList>
            <person name="Chang T.-C."/>
            <person name="Salvucci A."/>
            <person name="Crous P.W."/>
            <person name="Stergiopoulos I."/>
        </authorList>
    </citation>
    <scope>NUCLEOTIDE SEQUENCE [LARGE SCALE GENOMIC DNA]</scope>
    <source>
        <strain evidence="3 4">CBS 114824</strain>
    </source>
</reference>
<sequence>MDGSQQTSLMLPFGICFGLLAGTIASLVFVIGLVVGSLSTAMYLVRFKTWLGTKAAPKGNSYQSKCYYKDLSDSHLIPSPPPIGGIVPDTTVDPFPPWPKPDFREPDTGADTKSFHDFCGTRRPSLGPYGDPFAGIGLPRARPKKKQADYPWKYPDDTQPAGDLAIPKTPENEVFDPFSNLGRDCGTTSLKPKGPLGSKPFADLDRYPPLSGGIKPFPNVETYAPPPAPPPPAQPEGGFMHDPFANLKPPPPMPESFLSDPFADIGVGKIRKKNSITSSRSGHQECCCCCEKKAKHSRSSDEDDDGSTISSKTSLTTEDKDLEIVDAVPKIKVLPDLGNLSDVHASVKEIFTPPSTVEAADIVPSPPSPVADQKIDDRKKLINDVVQTLQALLQEVQER</sequence>